<organism evidence="1 2">
    <name type="scientific">Cichorium intybus</name>
    <name type="common">Chicory</name>
    <dbReference type="NCBI Taxonomy" id="13427"/>
    <lineage>
        <taxon>Eukaryota</taxon>
        <taxon>Viridiplantae</taxon>
        <taxon>Streptophyta</taxon>
        <taxon>Embryophyta</taxon>
        <taxon>Tracheophyta</taxon>
        <taxon>Spermatophyta</taxon>
        <taxon>Magnoliopsida</taxon>
        <taxon>eudicotyledons</taxon>
        <taxon>Gunneridae</taxon>
        <taxon>Pentapetalae</taxon>
        <taxon>asterids</taxon>
        <taxon>campanulids</taxon>
        <taxon>Asterales</taxon>
        <taxon>Asteraceae</taxon>
        <taxon>Cichorioideae</taxon>
        <taxon>Cichorieae</taxon>
        <taxon>Cichoriinae</taxon>
        <taxon>Cichorium</taxon>
    </lineage>
</organism>
<name>A0ACB9H109_CICIN</name>
<gene>
    <name evidence="1" type="ORF">L2E82_02215</name>
</gene>
<dbReference type="Proteomes" id="UP001055811">
    <property type="component" value="Linkage Group LG01"/>
</dbReference>
<comment type="caution">
    <text evidence="1">The sequence shown here is derived from an EMBL/GenBank/DDBJ whole genome shotgun (WGS) entry which is preliminary data.</text>
</comment>
<keyword evidence="2" id="KW-1185">Reference proteome</keyword>
<reference evidence="1 2" key="2">
    <citation type="journal article" date="2022" name="Mol. Ecol. Resour.">
        <title>The genomes of chicory, endive, great burdock and yacon provide insights into Asteraceae paleo-polyploidization history and plant inulin production.</title>
        <authorList>
            <person name="Fan W."/>
            <person name="Wang S."/>
            <person name="Wang H."/>
            <person name="Wang A."/>
            <person name="Jiang F."/>
            <person name="Liu H."/>
            <person name="Zhao H."/>
            <person name="Xu D."/>
            <person name="Zhang Y."/>
        </authorList>
    </citation>
    <scope>NUCLEOTIDE SEQUENCE [LARGE SCALE GENOMIC DNA]</scope>
    <source>
        <strain evidence="2">cv. Punajuju</strain>
        <tissue evidence="1">Leaves</tissue>
    </source>
</reference>
<accession>A0ACB9H109</accession>
<reference evidence="2" key="1">
    <citation type="journal article" date="2022" name="Mol. Ecol. Resour.">
        <title>The genomes of chicory, endive, great burdock and yacon provide insights into Asteraceae palaeo-polyploidization history and plant inulin production.</title>
        <authorList>
            <person name="Fan W."/>
            <person name="Wang S."/>
            <person name="Wang H."/>
            <person name="Wang A."/>
            <person name="Jiang F."/>
            <person name="Liu H."/>
            <person name="Zhao H."/>
            <person name="Xu D."/>
            <person name="Zhang Y."/>
        </authorList>
    </citation>
    <scope>NUCLEOTIDE SEQUENCE [LARGE SCALE GENOMIC DNA]</scope>
    <source>
        <strain evidence="2">cv. Punajuju</strain>
    </source>
</reference>
<protein>
    <submittedName>
        <fullName evidence="1">Uncharacterized protein</fullName>
    </submittedName>
</protein>
<sequence>MLLPSHYLHHLASPSSSFLQSTPSFASSPAFLRRHLLLHSSTTVVPPPPRPSAEAPAERQRMVMNREDVAAYIQKQNQEIERFIGLQANNLGLHPRQVAIWFQNKRAQSKSRQIEQENNTLKHNYETLATKSESLKKVNQALLNQLEMLINAAERNGENTSSECVLDIKTESLHKRSLRSRKAAGISVISGSVCCEDHFGWRGRWCIYFQLPQKPISISAD</sequence>
<proteinExistence type="predicted"/>
<evidence type="ECO:0000313" key="2">
    <source>
        <dbReference type="Proteomes" id="UP001055811"/>
    </source>
</evidence>
<dbReference type="EMBL" id="CM042009">
    <property type="protein sequence ID" value="KAI3789420.1"/>
    <property type="molecule type" value="Genomic_DNA"/>
</dbReference>
<evidence type="ECO:0000313" key="1">
    <source>
        <dbReference type="EMBL" id="KAI3789420.1"/>
    </source>
</evidence>